<evidence type="ECO:0000256" key="2">
    <source>
        <dbReference type="ARBA" id="ARBA00023163"/>
    </source>
</evidence>
<proteinExistence type="predicted"/>
<dbReference type="InterPro" id="IPR004111">
    <property type="entry name" value="Repressor_TetR_C"/>
</dbReference>
<sequence length="192" mass="20858">MAPTAVYWHVKNKDDLVVLAADRIWLEITPPDPARVDWRTAATTMAVDLHSMFSRHPWLVQAFGSHLLYGEGKARYDDGILGVFESGGFTGPAADRAAGILFTFVLGNVLGAAATTTLSRRLARTGRNPDAAIADTVTRAAEIARRYPRLRSRLDTPAADYNAAPDQTFEAGLRVLLTGLAAELPPDRSDRV</sequence>
<evidence type="ECO:0000313" key="5">
    <source>
        <dbReference type="Proteomes" id="UP000612282"/>
    </source>
</evidence>
<dbReference type="Pfam" id="PF02909">
    <property type="entry name" value="TetR_C_1"/>
    <property type="match status" value="1"/>
</dbReference>
<dbReference type="Gene3D" id="1.10.357.10">
    <property type="entry name" value="Tetracycline Repressor, domain 2"/>
    <property type="match status" value="1"/>
</dbReference>
<evidence type="ECO:0000313" key="4">
    <source>
        <dbReference type="EMBL" id="GID59061.1"/>
    </source>
</evidence>
<dbReference type="InterPro" id="IPR036271">
    <property type="entry name" value="Tet_transcr_reg_TetR-rel_C_sf"/>
</dbReference>
<comment type="caution">
    <text evidence="4">The sequence shown here is derived from an EMBL/GenBank/DDBJ whole genome shotgun (WGS) entry which is preliminary data.</text>
</comment>
<evidence type="ECO:0000259" key="3">
    <source>
        <dbReference type="Pfam" id="PF02909"/>
    </source>
</evidence>
<name>A0ABQ3XKP2_9ACTN</name>
<gene>
    <name evidence="4" type="ORF">Aco03nite_074650</name>
</gene>
<dbReference type="RefSeq" id="WP_203804733.1">
    <property type="nucleotide sequence ID" value="NZ_BAAAQE010000094.1"/>
</dbReference>
<protein>
    <recommendedName>
        <fullName evidence="3">Tetracycline repressor TetR C-terminal domain-containing protein</fullName>
    </recommendedName>
</protein>
<evidence type="ECO:0000256" key="1">
    <source>
        <dbReference type="ARBA" id="ARBA00023015"/>
    </source>
</evidence>
<dbReference type="SUPFAM" id="SSF48498">
    <property type="entry name" value="Tetracyclin repressor-like, C-terminal domain"/>
    <property type="match status" value="1"/>
</dbReference>
<dbReference type="Proteomes" id="UP000612282">
    <property type="component" value="Unassembled WGS sequence"/>
</dbReference>
<keyword evidence="2" id="KW-0804">Transcription</keyword>
<keyword evidence="5" id="KW-1185">Reference proteome</keyword>
<accession>A0ABQ3XKP2</accession>
<reference evidence="4 5" key="1">
    <citation type="submission" date="2021-01" db="EMBL/GenBank/DDBJ databases">
        <title>Whole genome shotgun sequence of Actinoplanes couchii NBRC 106145.</title>
        <authorList>
            <person name="Komaki H."/>
            <person name="Tamura T."/>
        </authorList>
    </citation>
    <scope>NUCLEOTIDE SEQUENCE [LARGE SCALE GENOMIC DNA]</scope>
    <source>
        <strain evidence="4 5">NBRC 106145</strain>
    </source>
</reference>
<dbReference type="EMBL" id="BOMG01000094">
    <property type="protein sequence ID" value="GID59061.1"/>
    <property type="molecule type" value="Genomic_DNA"/>
</dbReference>
<dbReference type="Gene3D" id="1.10.10.60">
    <property type="entry name" value="Homeodomain-like"/>
    <property type="match status" value="1"/>
</dbReference>
<organism evidence="4 5">
    <name type="scientific">Actinoplanes couchii</name>
    <dbReference type="NCBI Taxonomy" id="403638"/>
    <lineage>
        <taxon>Bacteria</taxon>
        <taxon>Bacillati</taxon>
        <taxon>Actinomycetota</taxon>
        <taxon>Actinomycetes</taxon>
        <taxon>Micromonosporales</taxon>
        <taxon>Micromonosporaceae</taxon>
        <taxon>Actinoplanes</taxon>
    </lineage>
</organism>
<keyword evidence="1" id="KW-0805">Transcription regulation</keyword>
<feature type="domain" description="Tetracycline repressor TetR C-terminal" evidence="3">
    <location>
        <begin position="31"/>
        <end position="183"/>
    </location>
</feature>